<reference evidence="1 2" key="1">
    <citation type="submission" date="2019-09" db="EMBL/GenBank/DDBJ databases">
        <authorList>
            <person name="Kritzky A."/>
            <person name="Schelkanova E.Y."/>
            <person name="Alkhova Z.V."/>
            <person name="Smirnova N.I."/>
        </authorList>
    </citation>
    <scope>NUCLEOTIDE SEQUENCE [LARGE SCALE GENOMIC DNA]</scope>
    <source>
        <strain evidence="1 2">M1526</strain>
    </source>
</reference>
<protein>
    <submittedName>
        <fullName evidence="1">Uncharacterized protein</fullName>
    </submittedName>
</protein>
<dbReference type="EMBL" id="VUAA01000038">
    <property type="protein sequence ID" value="KAA1252808.1"/>
    <property type="molecule type" value="Genomic_DNA"/>
</dbReference>
<gene>
    <name evidence="1" type="ORF">F0M16_20975</name>
</gene>
<accession>A0A5Q6PD60</accession>
<comment type="caution">
    <text evidence="1">The sequence shown here is derived from an EMBL/GenBank/DDBJ whole genome shotgun (WGS) entry which is preliminary data.</text>
</comment>
<evidence type="ECO:0000313" key="1">
    <source>
        <dbReference type="EMBL" id="KAA1252808.1"/>
    </source>
</evidence>
<dbReference type="Proteomes" id="UP000323225">
    <property type="component" value="Unassembled WGS sequence"/>
</dbReference>
<sequence>MRNIPSYLKEKLNNLGITTRIVEGFDEEKYEVPRHINKIPTGWQVRFARKGEPYFSCAFANNNYGGADNALDEAILCLLDEQKNHKLTDFLQIGNKDGVKISFAKTSRIDNGVPCYSASVTLLHRQNGSLSVASRYLGTKNTLTQERLDTAVKELLGAWYWAKTMKEEIGRRAFSEISKKIPQNAADYLPQNFKIPSYSVGSLLN</sequence>
<evidence type="ECO:0000313" key="2">
    <source>
        <dbReference type="Proteomes" id="UP000323225"/>
    </source>
</evidence>
<organism evidence="1 2">
    <name type="scientific">Vibrio cholerae</name>
    <dbReference type="NCBI Taxonomy" id="666"/>
    <lineage>
        <taxon>Bacteria</taxon>
        <taxon>Pseudomonadati</taxon>
        <taxon>Pseudomonadota</taxon>
        <taxon>Gammaproteobacteria</taxon>
        <taxon>Vibrionales</taxon>
        <taxon>Vibrionaceae</taxon>
        <taxon>Vibrio</taxon>
    </lineage>
</organism>
<name>A0A5Q6PD60_VIBCL</name>
<proteinExistence type="predicted"/>
<dbReference type="AlphaFoldDB" id="A0A5Q6PD60"/>